<name>A0A6L9EI02_9FLAO</name>
<sequence length="776" mass="88919">MRVPVASFLFFLLLNSTSLCGQLSTLEEAHAEFFTPHRELFHLQTNKAAYIEGEHIWFAAYVLNQLTEKPSDSTRNLYVGIYDEQGIEIKKKLLHVNQGVTHGNFLIDSLFIKDKYYLKAYSNWMKNFAVSNSFTKSIRILGRKSAANEHDNSLGFDLQILPEGGHLVEGTHNTVGFKLMQHQGTGVQVAHAELMDNNGKAVVSDILNNHLGFGKFRFYYEDGRNYSLRAHLGNGEVVEKSLPLARDKGLSLSLKVMNPVYLLMRISTNRATLDERTGQKCYLAFHKNKELIIKEFVLEHSNHFIRLRKSELPKGLNQLTLFDESLNPISRRLFFNDIDLKRLDLDVSAQNYDRDSVNLFISPKAAEKTKASYRLSASVLPEATRVQASDNSILSSFWLKPYLRHPVENPAYYFENLRAKMLALDHLLIVQGWSNYDWDRIFNYRPEYKFDFEKEITISGKIINADLTREQNVMLRTSGSENFIIAPLDRNKNLLLKAPLFKNESLDIAIINDKGKLRRPRLDLTFLPRADKDFLSLSELRLMDNEMDMFPEDEVEFANGGVAAGNLIRLKEVEVFAQNSQKEKEYLFQLATDEGTIITDEDRLKYRSVYNYLRSLGFEVEIFNNQVRIRANQGHLRGFIPIYIDGLPVHGRELVSMPLVRVQAVVFDTFKEQYVNVILRNGDYTDPNLPAQYISTIIKQGYAKPSQYYEPLYTSLSPETLENYGSIAWLPDLVSGQDGTTSFSFLKSGQNSVKVFVEGFDEQGRLVSVMKTVEIQ</sequence>
<feature type="chain" id="PRO_5026925547" description="MG2 domain-containing protein" evidence="1">
    <location>
        <begin position="22"/>
        <end position="776"/>
    </location>
</feature>
<evidence type="ECO:0008006" key="4">
    <source>
        <dbReference type="Google" id="ProtNLM"/>
    </source>
</evidence>
<reference evidence="2 3" key="1">
    <citation type="submission" date="2020-01" db="EMBL/GenBank/DDBJ databases">
        <title>Bacteria diversity of Porities sp.</title>
        <authorList>
            <person name="Wang G."/>
        </authorList>
    </citation>
    <scope>NUCLEOTIDE SEQUENCE [LARGE SCALE GENOMIC DNA]</scope>
    <source>
        <strain evidence="2 3">R33</strain>
    </source>
</reference>
<evidence type="ECO:0000256" key="1">
    <source>
        <dbReference type="SAM" id="SignalP"/>
    </source>
</evidence>
<evidence type="ECO:0000313" key="2">
    <source>
        <dbReference type="EMBL" id="NAS14361.1"/>
    </source>
</evidence>
<keyword evidence="3" id="KW-1185">Reference proteome</keyword>
<keyword evidence="1" id="KW-0732">Signal</keyword>
<gene>
    <name evidence="2" type="ORF">GTQ38_20285</name>
</gene>
<dbReference type="AlphaFoldDB" id="A0A6L9EI02"/>
<comment type="caution">
    <text evidence="2">The sequence shown here is derived from an EMBL/GenBank/DDBJ whole genome shotgun (WGS) entry which is preliminary data.</text>
</comment>
<accession>A0A6L9EI02</accession>
<evidence type="ECO:0000313" key="3">
    <source>
        <dbReference type="Proteomes" id="UP000475249"/>
    </source>
</evidence>
<dbReference type="Proteomes" id="UP000475249">
    <property type="component" value="Unassembled WGS sequence"/>
</dbReference>
<protein>
    <recommendedName>
        <fullName evidence="4">MG2 domain-containing protein</fullName>
    </recommendedName>
</protein>
<dbReference type="Gene3D" id="2.60.40.1930">
    <property type="match status" value="1"/>
</dbReference>
<organism evidence="2 3">
    <name type="scientific">Poritiphilus flavus</name>
    <dbReference type="NCBI Taxonomy" id="2697053"/>
    <lineage>
        <taxon>Bacteria</taxon>
        <taxon>Pseudomonadati</taxon>
        <taxon>Bacteroidota</taxon>
        <taxon>Flavobacteriia</taxon>
        <taxon>Flavobacteriales</taxon>
        <taxon>Flavobacteriaceae</taxon>
        <taxon>Poritiphilus</taxon>
    </lineage>
</organism>
<feature type="signal peptide" evidence="1">
    <location>
        <begin position="1"/>
        <end position="21"/>
    </location>
</feature>
<proteinExistence type="predicted"/>
<dbReference type="RefSeq" id="WP_161437410.1">
    <property type="nucleotide sequence ID" value="NZ_WXYO01000010.1"/>
</dbReference>
<dbReference type="EMBL" id="WXYO01000010">
    <property type="protein sequence ID" value="NAS14361.1"/>
    <property type="molecule type" value="Genomic_DNA"/>
</dbReference>